<accession>A0ABD2N4A6</accession>
<proteinExistence type="predicted"/>
<dbReference type="AlphaFoldDB" id="A0ABD2N4A6"/>
<protein>
    <submittedName>
        <fullName evidence="1">Uncharacterized protein</fullName>
    </submittedName>
</protein>
<name>A0ABD2N4A6_9CUCU</name>
<comment type="caution">
    <text evidence="1">The sequence shown here is derived from an EMBL/GenBank/DDBJ whole genome shotgun (WGS) entry which is preliminary data.</text>
</comment>
<keyword evidence="2" id="KW-1185">Reference proteome</keyword>
<evidence type="ECO:0000313" key="2">
    <source>
        <dbReference type="Proteomes" id="UP001516400"/>
    </source>
</evidence>
<gene>
    <name evidence="1" type="ORF">HHI36_014684</name>
</gene>
<reference evidence="1 2" key="1">
    <citation type="journal article" date="2021" name="BMC Biol.">
        <title>Horizontally acquired antibacterial genes associated with adaptive radiation of ladybird beetles.</title>
        <authorList>
            <person name="Li H.S."/>
            <person name="Tang X.F."/>
            <person name="Huang Y.H."/>
            <person name="Xu Z.Y."/>
            <person name="Chen M.L."/>
            <person name="Du X.Y."/>
            <person name="Qiu B.Y."/>
            <person name="Chen P.T."/>
            <person name="Zhang W."/>
            <person name="Slipinski A."/>
            <person name="Escalona H.E."/>
            <person name="Waterhouse R.M."/>
            <person name="Zwick A."/>
            <person name="Pang H."/>
        </authorList>
    </citation>
    <scope>NUCLEOTIDE SEQUENCE [LARGE SCALE GENOMIC DNA]</scope>
    <source>
        <strain evidence="1">SYSU2018</strain>
    </source>
</reference>
<dbReference type="EMBL" id="JABFTP020000062">
    <property type="protein sequence ID" value="KAL3273230.1"/>
    <property type="molecule type" value="Genomic_DNA"/>
</dbReference>
<dbReference type="Proteomes" id="UP001516400">
    <property type="component" value="Unassembled WGS sequence"/>
</dbReference>
<sequence length="121" mass="13765">MEIVNSLVGQPEFTEEITEIVKLINEEKITRKSEITEVMNTTLLKNIENMKVNIKKGDRTKLDTQKTIKVSLFLLAFIKPDVKESNSSLQSNKSLGPDNITSNLVKEIKTEIAPILRDFFN</sequence>
<evidence type="ECO:0000313" key="1">
    <source>
        <dbReference type="EMBL" id="KAL3273230.1"/>
    </source>
</evidence>
<organism evidence="1 2">
    <name type="scientific">Cryptolaemus montrouzieri</name>
    <dbReference type="NCBI Taxonomy" id="559131"/>
    <lineage>
        <taxon>Eukaryota</taxon>
        <taxon>Metazoa</taxon>
        <taxon>Ecdysozoa</taxon>
        <taxon>Arthropoda</taxon>
        <taxon>Hexapoda</taxon>
        <taxon>Insecta</taxon>
        <taxon>Pterygota</taxon>
        <taxon>Neoptera</taxon>
        <taxon>Endopterygota</taxon>
        <taxon>Coleoptera</taxon>
        <taxon>Polyphaga</taxon>
        <taxon>Cucujiformia</taxon>
        <taxon>Coccinelloidea</taxon>
        <taxon>Coccinellidae</taxon>
        <taxon>Scymninae</taxon>
        <taxon>Scymnini</taxon>
        <taxon>Cryptolaemus</taxon>
    </lineage>
</organism>